<evidence type="ECO:0000313" key="8">
    <source>
        <dbReference type="Proteomes" id="UP000297737"/>
    </source>
</evidence>
<keyword evidence="4 5" id="KW-0472">Membrane</keyword>
<gene>
    <name evidence="7" type="ORF">EUV02_11755</name>
</gene>
<dbReference type="EMBL" id="SIHO01000002">
    <property type="protein sequence ID" value="TFU03805.1"/>
    <property type="molecule type" value="Genomic_DNA"/>
</dbReference>
<dbReference type="InterPro" id="IPR007829">
    <property type="entry name" value="TM2"/>
</dbReference>
<feature type="transmembrane region" description="Helical" evidence="5">
    <location>
        <begin position="44"/>
        <end position="63"/>
    </location>
</feature>
<feature type="transmembrane region" description="Helical" evidence="5">
    <location>
        <begin position="20"/>
        <end position="37"/>
    </location>
</feature>
<name>A0A4Y9ENZ3_9SPHN</name>
<evidence type="ECO:0000259" key="6">
    <source>
        <dbReference type="Pfam" id="PF05154"/>
    </source>
</evidence>
<sequence length="136" mass="14839">MTETANLTAYEDKRKSTGVAYLLWFFLGLFGAHRLYASAGKTGWYMMALHVGGWALLIAAFAFGSHSSTETYETALGVSSFTNVEATARGGVVATLGWAMRAIAWVWWLIDVFLVPGMVRRWNSQLAIGLGLGGLR</sequence>
<proteinExistence type="predicted"/>
<feature type="domain" description="TM2" evidence="6">
    <location>
        <begin position="14"/>
        <end position="57"/>
    </location>
</feature>
<organism evidence="7 8">
    <name type="scientific">Glacieibacterium arshaanense</name>
    <dbReference type="NCBI Taxonomy" id="2511025"/>
    <lineage>
        <taxon>Bacteria</taxon>
        <taxon>Pseudomonadati</taxon>
        <taxon>Pseudomonadota</taxon>
        <taxon>Alphaproteobacteria</taxon>
        <taxon>Sphingomonadales</taxon>
        <taxon>Sphingosinicellaceae</taxon>
        <taxon>Glacieibacterium</taxon>
    </lineage>
</organism>
<keyword evidence="2 5" id="KW-0812">Transmembrane</keyword>
<keyword evidence="8" id="KW-1185">Reference proteome</keyword>
<comment type="caution">
    <text evidence="7">The sequence shown here is derived from an EMBL/GenBank/DDBJ whole genome shotgun (WGS) entry which is preliminary data.</text>
</comment>
<dbReference type="Proteomes" id="UP000297737">
    <property type="component" value="Unassembled WGS sequence"/>
</dbReference>
<evidence type="ECO:0000256" key="4">
    <source>
        <dbReference type="ARBA" id="ARBA00023136"/>
    </source>
</evidence>
<dbReference type="AlphaFoldDB" id="A0A4Y9ENZ3"/>
<accession>A0A4Y9ENZ3</accession>
<evidence type="ECO:0000256" key="3">
    <source>
        <dbReference type="ARBA" id="ARBA00022989"/>
    </source>
</evidence>
<dbReference type="RefSeq" id="WP_135246397.1">
    <property type="nucleotide sequence ID" value="NZ_SIHO01000002.1"/>
</dbReference>
<dbReference type="Pfam" id="PF05154">
    <property type="entry name" value="TM2"/>
    <property type="match status" value="1"/>
</dbReference>
<dbReference type="OrthoDB" id="2004788at2"/>
<evidence type="ECO:0000256" key="5">
    <source>
        <dbReference type="SAM" id="Phobius"/>
    </source>
</evidence>
<keyword evidence="3 5" id="KW-1133">Transmembrane helix</keyword>
<comment type="subcellular location">
    <subcellularLocation>
        <location evidence="1">Membrane</location>
        <topology evidence="1">Multi-pass membrane protein</topology>
    </subcellularLocation>
</comment>
<protein>
    <submittedName>
        <fullName evidence="7">TM2 domain-containing protein</fullName>
    </submittedName>
</protein>
<evidence type="ECO:0000256" key="1">
    <source>
        <dbReference type="ARBA" id="ARBA00004141"/>
    </source>
</evidence>
<evidence type="ECO:0000313" key="7">
    <source>
        <dbReference type="EMBL" id="TFU03805.1"/>
    </source>
</evidence>
<reference evidence="7 8" key="1">
    <citation type="submission" date="2019-02" db="EMBL/GenBank/DDBJ databases">
        <title>Polymorphobacter sp. isolated from the lake at the Tibet of China.</title>
        <authorList>
            <person name="Li A."/>
        </authorList>
    </citation>
    <scope>NUCLEOTIDE SEQUENCE [LARGE SCALE GENOMIC DNA]</scope>
    <source>
        <strain evidence="7 8">DJ1R-1</strain>
    </source>
</reference>
<evidence type="ECO:0000256" key="2">
    <source>
        <dbReference type="ARBA" id="ARBA00022692"/>
    </source>
</evidence>
<dbReference type="GO" id="GO:0016020">
    <property type="term" value="C:membrane"/>
    <property type="evidence" value="ECO:0007669"/>
    <property type="project" value="UniProtKB-SubCell"/>
</dbReference>